<sequence length="1203" mass="130019">MNENLQNLGAVLLGRWTMSFAGLAIAGTIAWYLGPLIPGLSSTLSRALLILLFVLVWAIVNGILTWRRRRRGRALAKGVVDGGEAAARRSGRTEENEEVGRLRDRLRTSLAVLRKAQGRRGTLYEQPWFLMIGPPGAGKTTALTQCGLRFPLAQPDGTGGLSPGSVAGVGGTRLCDWWFADEAVLIDTAGRYTTQDSDESVDRAGWLGFLDLLKRTRPRQPLNGVLVVISLADVATVPAAERLSHARAIRSRIKEASDRLGVRLPVYAVFSKTDRIAGFTEFFDDLDQQARQQVWGMTFPLAKGVEIFTHEFQLLVERLDSRLYERLQAERSPDRRVAIAGFPLQIASLEAPLTEFLQAAFGGTKLDRAPMLRGVYFSSGIQEGTPIDRLTGLLARTFGIDQKRAPSLRPVAGRSYFLGRTIRDVILGEALLVSVNPAAIRRRRIWRWGGFSTVGVVTLVACLLLWRDASINRAAIARDQGAIDAYARTLTGIPLDPVADDDLIRVLPVLDSARMLPGNDGGPIGLTRSRFGIGQQDKLSETDRLAYRHALERVLLPRMIWRIEGQMRSHLDRPEFLYEATRVYLMLGNDGPLDPNLVRDWMVLDWASRYPGPVMQPDRDALLRHLNALLAGPLPTVALDGALVQEARSTFSRVSPAERIYSRVRPGAAAVAVPPWSPASVLGANVDGQMFNRLSGKPLTETIPGFYTAEGFRSVLLPALSAAVREVADESWVLGRPDEAAAPNASTQSLQALEAGVISLYAADYERLWDAMLGDLALVPFQSHADAVQKLYVLASPQSPMRDLLVSIVHELAPARMAAQADSHAKPGAPKGPTDSQGSRLAAMFDQRTADGGQVLPPGHEIDDHYRTLIDFTGPTGQAPPITGVFRLLNQLQSELAQLPGAESPSSVLQGSQDPAQLLLAEARRQPPPVSRWLHQVSAGGAAMVGGDAHQAAAAAFTGSEGPSKLCHQVVDGHYPFDPTSTADAPIDDFVKLLAPGGALDAYFKTQLRPYVNTSGTTWHAQSLGGVPAPITDASVAAFQQAALIRDLFFPTGGTTPSVHFTIKPVSADPVSKQVVLMLGQNSVSWNASVPPAPVKPGAGKPVAPVSTPPTVHSLSVTWPADALNEVGLTYHPDASFPVHAEGPWALFRLLSSASIEKSDEPGHFFIHFRSGAREATFSVETGSAESPLDQSVLQSFRCPVVQ</sequence>
<evidence type="ECO:0000259" key="3">
    <source>
        <dbReference type="Pfam" id="PF06744"/>
    </source>
</evidence>
<dbReference type="EMBL" id="CP053708">
    <property type="protein sequence ID" value="QKE90641.1"/>
    <property type="molecule type" value="Genomic_DNA"/>
</dbReference>
<dbReference type="Pfam" id="PF06744">
    <property type="entry name" value="IcmF_C"/>
    <property type="match status" value="1"/>
</dbReference>
<evidence type="ECO:0000313" key="6">
    <source>
        <dbReference type="EMBL" id="QKE90641.1"/>
    </source>
</evidence>
<dbReference type="Pfam" id="PF14331">
    <property type="entry name" value="IcmF-related_N"/>
    <property type="match status" value="1"/>
</dbReference>
<name>A0A6M8HQY8_9PROT</name>
<dbReference type="InterPro" id="IPR025743">
    <property type="entry name" value="TssM1_N"/>
</dbReference>
<dbReference type="InterPro" id="IPR010623">
    <property type="entry name" value="IcmF_C"/>
</dbReference>
<accession>A0A6M8HQY8</accession>
<keyword evidence="2" id="KW-0472">Membrane</keyword>
<evidence type="ECO:0000259" key="4">
    <source>
        <dbReference type="Pfam" id="PF06761"/>
    </source>
</evidence>
<feature type="transmembrane region" description="Helical" evidence="2">
    <location>
        <begin position="45"/>
        <end position="64"/>
    </location>
</feature>
<dbReference type="NCBIfam" id="TIGR03348">
    <property type="entry name" value="VI_IcmF"/>
    <property type="match status" value="1"/>
</dbReference>
<feature type="transmembrane region" description="Helical" evidence="2">
    <location>
        <begin position="12"/>
        <end position="33"/>
    </location>
</feature>
<proteinExistence type="predicted"/>
<dbReference type="Pfam" id="PF06761">
    <property type="entry name" value="IcmF-related"/>
    <property type="match status" value="1"/>
</dbReference>
<organism evidence="6 7">
    <name type="scientific">Lichenicola cladoniae</name>
    <dbReference type="NCBI Taxonomy" id="1484109"/>
    <lineage>
        <taxon>Bacteria</taxon>
        <taxon>Pseudomonadati</taxon>
        <taxon>Pseudomonadota</taxon>
        <taxon>Alphaproteobacteria</taxon>
        <taxon>Acetobacterales</taxon>
        <taxon>Acetobacteraceae</taxon>
        <taxon>Lichenicola</taxon>
    </lineage>
</organism>
<keyword evidence="7" id="KW-1185">Reference proteome</keyword>
<evidence type="ECO:0000256" key="2">
    <source>
        <dbReference type="SAM" id="Phobius"/>
    </source>
</evidence>
<dbReference type="AlphaFoldDB" id="A0A6M8HQY8"/>
<evidence type="ECO:0000256" key="1">
    <source>
        <dbReference type="SAM" id="MobiDB-lite"/>
    </source>
</evidence>
<dbReference type="SUPFAM" id="SSF52540">
    <property type="entry name" value="P-loop containing nucleoside triphosphate hydrolases"/>
    <property type="match status" value="1"/>
</dbReference>
<dbReference type="InterPro" id="IPR017731">
    <property type="entry name" value="TssM1-like"/>
</dbReference>
<feature type="domain" description="IcmF-related" evidence="4">
    <location>
        <begin position="507"/>
        <end position="811"/>
    </location>
</feature>
<dbReference type="RefSeq" id="WP_171835590.1">
    <property type="nucleotide sequence ID" value="NZ_CP053708.1"/>
</dbReference>
<keyword evidence="2" id="KW-0812">Transmembrane</keyword>
<dbReference type="InterPro" id="IPR027417">
    <property type="entry name" value="P-loop_NTPase"/>
</dbReference>
<dbReference type="KEGG" id="lck:HN018_11890"/>
<keyword evidence="2" id="KW-1133">Transmembrane helix</keyword>
<feature type="domain" description="Type VI secretion system component TssM1 N-terminal" evidence="5">
    <location>
        <begin position="200"/>
        <end position="452"/>
    </location>
</feature>
<evidence type="ECO:0000259" key="5">
    <source>
        <dbReference type="Pfam" id="PF14331"/>
    </source>
</evidence>
<feature type="transmembrane region" description="Helical" evidence="2">
    <location>
        <begin position="445"/>
        <end position="466"/>
    </location>
</feature>
<reference evidence="6 7" key="1">
    <citation type="journal article" date="2014" name="World J. Microbiol. Biotechnol.">
        <title>Biodiversity and physiological characteristics of Antarctic and Arctic lichens-associated bacteria.</title>
        <authorList>
            <person name="Lee Y.M."/>
            <person name="Kim E.H."/>
            <person name="Lee H.K."/>
            <person name="Hong S.G."/>
        </authorList>
    </citation>
    <scope>NUCLEOTIDE SEQUENCE [LARGE SCALE GENOMIC DNA]</scope>
    <source>
        <strain evidence="6 7">PAMC 26569</strain>
    </source>
</reference>
<dbReference type="InterPro" id="IPR009612">
    <property type="entry name" value="IcmF-rel"/>
</dbReference>
<protein>
    <submittedName>
        <fullName evidence="6">Type VI secretion system membrane subunit TssM</fullName>
    </submittedName>
</protein>
<evidence type="ECO:0000313" key="7">
    <source>
        <dbReference type="Proteomes" id="UP000500767"/>
    </source>
</evidence>
<dbReference type="Proteomes" id="UP000500767">
    <property type="component" value="Chromosome"/>
</dbReference>
<dbReference type="PANTHER" id="PTHR36153:SF1">
    <property type="entry name" value="TYPE VI SECRETION SYSTEM COMPONENT TSSM1"/>
    <property type="match status" value="1"/>
</dbReference>
<feature type="domain" description="Type VI secretion system IcmF C-terminal" evidence="3">
    <location>
        <begin position="1061"/>
        <end position="1184"/>
    </location>
</feature>
<gene>
    <name evidence="6" type="primary">tssM</name>
    <name evidence="6" type="ORF">HN018_11890</name>
</gene>
<dbReference type="InterPro" id="IPR053156">
    <property type="entry name" value="T6SS_TssM-like"/>
</dbReference>
<dbReference type="PANTHER" id="PTHR36153">
    <property type="entry name" value="INNER MEMBRANE PROTEIN-RELATED"/>
    <property type="match status" value="1"/>
</dbReference>
<feature type="region of interest" description="Disordered" evidence="1">
    <location>
        <begin position="819"/>
        <end position="839"/>
    </location>
</feature>